<reference evidence="7" key="1">
    <citation type="submission" date="2020-10" db="EMBL/GenBank/DDBJ databases">
        <authorList>
            <person name="Gilroy R."/>
        </authorList>
    </citation>
    <scope>NUCLEOTIDE SEQUENCE</scope>
    <source>
        <strain evidence="7">1063</strain>
    </source>
</reference>
<dbReference type="SFLD" id="SFLDS00029">
    <property type="entry name" value="Radical_SAM"/>
    <property type="match status" value="1"/>
</dbReference>
<evidence type="ECO:0000313" key="8">
    <source>
        <dbReference type="Proteomes" id="UP000824088"/>
    </source>
</evidence>
<dbReference type="InterPro" id="IPR016431">
    <property type="entry name" value="Pyrv-formate_lyase-activ_prd"/>
</dbReference>
<organism evidence="7 8">
    <name type="scientific">Candidatus Limadaptatus stercorigallinarum</name>
    <dbReference type="NCBI Taxonomy" id="2840845"/>
    <lineage>
        <taxon>Bacteria</taxon>
        <taxon>Bacillati</taxon>
        <taxon>Bacillota</taxon>
        <taxon>Clostridia</taxon>
        <taxon>Eubacteriales</taxon>
        <taxon>Candidatus Limadaptatus</taxon>
    </lineage>
</organism>
<accession>A0A9D1HTW6</accession>
<feature type="domain" description="Radical SAM core" evidence="6">
    <location>
        <begin position="32"/>
        <end position="162"/>
    </location>
</feature>
<dbReference type="Gene3D" id="3.20.20.70">
    <property type="entry name" value="Aldolase class I"/>
    <property type="match status" value="1"/>
</dbReference>
<evidence type="ECO:0000256" key="5">
    <source>
        <dbReference type="PIRSR" id="PIRSR004869-50"/>
    </source>
</evidence>
<dbReference type="PIRSF" id="PIRSF004869">
    <property type="entry name" value="PflX_prd"/>
    <property type="match status" value="1"/>
</dbReference>
<dbReference type="InterPro" id="IPR040085">
    <property type="entry name" value="MJ0674-like"/>
</dbReference>
<feature type="binding site" evidence="5">
    <location>
        <position position="37"/>
    </location>
    <ligand>
        <name>[4Fe-4S] cluster</name>
        <dbReference type="ChEBI" id="CHEBI:49883"/>
        <note>4Fe-4S-S-AdoMet</note>
    </ligand>
</feature>
<keyword evidence="3 5" id="KW-0408">Iron</keyword>
<dbReference type="SUPFAM" id="SSF102114">
    <property type="entry name" value="Radical SAM enzymes"/>
    <property type="match status" value="1"/>
</dbReference>
<evidence type="ECO:0000256" key="2">
    <source>
        <dbReference type="ARBA" id="ARBA00022723"/>
    </source>
</evidence>
<comment type="cofactor">
    <cofactor evidence="5">
        <name>[4Fe-4S] cluster</name>
        <dbReference type="ChEBI" id="CHEBI:49883"/>
    </cofactor>
    <text evidence="5">Binds 1 [4Fe-4S] cluster. The cluster is coordinated with 3 cysteines and an exchangeable S-adenosyl-L-methionine.</text>
</comment>
<dbReference type="GO" id="GO:0003824">
    <property type="term" value="F:catalytic activity"/>
    <property type="evidence" value="ECO:0007669"/>
    <property type="project" value="InterPro"/>
</dbReference>
<feature type="binding site" evidence="5">
    <location>
        <position position="44"/>
    </location>
    <ligand>
        <name>[4Fe-4S] cluster</name>
        <dbReference type="ChEBI" id="CHEBI:49883"/>
        <note>4Fe-4S-S-AdoMet</note>
    </ligand>
</feature>
<name>A0A9D1HTW6_9FIRM</name>
<keyword evidence="2 5" id="KW-0479">Metal-binding</keyword>
<protein>
    <submittedName>
        <fullName evidence="7">Radical SAM protein</fullName>
    </submittedName>
</protein>
<gene>
    <name evidence="7" type="ORF">IAD51_03235</name>
</gene>
<dbReference type="CDD" id="cd01335">
    <property type="entry name" value="Radical_SAM"/>
    <property type="match status" value="1"/>
</dbReference>
<dbReference type="InterPro" id="IPR013785">
    <property type="entry name" value="Aldolase_TIM"/>
</dbReference>
<reference evidence="7" key="2">
    <citation type="journal article" date="2021" name="PeerJ">
        <title>Extensive microbial diversity within the chicken gut microbiome revealed by metagenomics and culture.</title>
        <authorList>
            <person name="Gilroy R."/>
            <person name="Ravi A."/>
            <person name="Getino M."/>
            <person name="Pursley I."/>
            <person name="Horton D.L."/>
            <person name="Alikhan N.F."/>
            <person name="Baker D."/>
            <person name="Gharbi K."/>
            <person name="Hall N."/>
            <person name="Watson M."/>
            <person name="Adriaenssens E.M."/>
            <person name="Foster-Nyarko E."/>
            <person name="Jarju S."/>
            <person name="Secka A."/>
            <person name="Antonio M."/>
            <person name="Oren A."/>
            <person name="Chaudhuri R.R."/>
            <person name="La Ragione R."/>
            <person name="Hildebrand F."/>
            <person name="Pallen M.J."/>
        </authorList>
    </citation>
    <scope>NUCLEOTIDE SEQUENCE</scope>
    <source>
        <strain evidence="7">1063</strain>
    </source>
</reference>
<evidence type="ECO:0000256" key="1">
    <source>
        <dbReference type="ARBA" id="ARBA00022691"/>
    </source>
</evidence>
<dbReference type="InterPro" id="IPR007197">
    <property type="entry name" value="rSAM"/>
</dbReference>
<evidence type="ECO:0000259" key="6">
    <source>
        <dbReference type="Pfam" id="PF04055"/>
    </source>
</evidence>
<dbReference type="AlphaFoldDB" id="A0A9D1HTW6"/>
<dbReference type="InterPro" id="IPR058240">
    <property type="entry name" value="rSAM_sf"/>
</dbReference>
<dbReference type="Proteomes" id="UP000824088">
    <property type="component" value="Unassembled WGS sequence"/>
</dbReference>
<proteinExistence type="predicted"/>
<comment type="caution">
    <text evidence="7">The sequence shown here is derived from an EMBL/GenBank/DDBJ whole genome shotgun (WGS) entry which is preliminary data.</text>
</comment>
<dbReference type="EMBL" id="DVMN01000056">
    <property type="protein sequence ID" value="HIU21240.1"/>
    <property type="molecule type" value="Genomic_DNA"/>
</dbReference>
<keyword evidence="4 5" id="KW-0411">Iron-sulfur</keyword>
<dbReference type="PANTHER" id="PTHR43075">
    <property type="entry name" value="FORMATE LYASE ACTIVATING ENZYME, PUTATIVE (AFU_ORTHOLOGUE AFUA_2G15630)-RELATED"/>
    <property type="match status" value="1"/>
</dbReference>
<evidence type="ECO:0000256" key="3">
    <source>
        <dbReference type="ARBA" id="ARBA00023004"/>
    </source>
</evidence>
<dbReference type="GO" id="GO:0051536">
    <property type="term" value="F:iron-sulfur cluster binding"/>
    <property type="evidence" value="ECO:0007669"/>
    <property type="project" value="UniProtKB-KW"/>
</dbReference>
<evidence type="ECO:0000313" key="7">
    <source>
        <dbReference type="EMBL" id="HIU21240.1"/>
    </source>
</evidence>
<dbReference type="GO" id="GO:0046872">
    <property type="term" value="F:metal ion binding"/>
    <property type="evidence" value="ECO:0007669"/>
    <property type="project" value="UniProtKB-KW"/>
</dbReference>
<dbReference type="Pfam" id="PF04055">
    <property type="entry name" value="Radical_SAM"/>
    <property type="match status" value="1"/>
</dbReference>
<dbReference type="PANTHER" id="PTHR43075:SF1">
    <property type="entry name" value="FORMATE LYASE ACTIVATING ENZYME, PUTATIVE (AFU_ORTHOLOGUE AFUA_2G15630)-RELATED"/>
    <property type="match status" value="1"/>
</dbReference>
<keyword evidence="1 5" id="KW-0949">S-adenosyl-L-methionine</keyword>
<sequence length="280" mass="31368">MELKELNFRVARAGLHFYEEPFISGERGSGTVFFTGCDLRCLFCQNYEISRGGKGVNLNGEELLSVFAALEAQGAENINLVTPSPWLKRLIPVLKEYKTCGKLPIVWNSSGCEDAADLRELEGCVDVWLPDFKYSDDDMARSYSGAENYFAKARAALAEMRRQTPHEEFDERGMMKKGVCVRHLVLPGGVKNAEGVMRAVADVDPDIYVSVMAQYFPTPNVAEYPLLSRRITKKEYEKAVDAFFAAGLKNGFSQDPESATEDYVPDFDPSEVLRMIGKKR</sequence>
<evidence type="ECO:0000256" key="4">
    <source>
        <dbReference type="ARBA" id="ARBA00023014"/>
    </source>
</evidence>
<feature type="binding site" evidence="5">
    <location>
        <position position="41"/>
    </location>
    <ligand>
        <name>[4Fe-4S] cluster</name>
        <dbReference type="ChEBI" id="CHEBI:49883"/>
        <note>4Fe-4S-S-AdoMet</note>
    </ligand>
</feature>